<protein>
    <submittedName>
        <fullName evidence="1">Uncharacterized protein</fullName>
    </submittedName>
</protein>
<dbReference type="EMBL" id="FZQP02006952">
    <property type="protein sequence ID" value="VVD05297.1"/>
    <property type="molecule type" value="Genomic_DNA"/>
</dbReference>
<gene>
    <name evidence="1" type="ORF">LSINAPIS_LOCUS14864</name>
</gene>
<accession>A0A5E4R3T4</accession>
<dbReference type="AlphaFoldDB" id="A0A5E4R3T4"/>
<proteinExistence type="predicted"/>
<organism evidence="1 2">
    <name type="scientific">Leptidea sinapis</name>
    <dbReference type="NCBI Taxonomy" id="189913"/>
    <lineage>
        <taxon>Eukaryota</taxon>
        <taxon>Metazoa</taxon>
        <taxon>Ecdysozoa</taxon>
        <taxon>Arthropoda</taxon>
        <taxon>Hexapoda</taxon>
        <taxon>Insecta</taxon>
        <taxon>Pterygota</taxon>
        <taxon>Neoptera</taxon>
        <taxon>Endopterygota</taxon>
        <taxon>Lepidoptera</taxon>
        <taxon>Glossata</taxon>
        <taxon>Ditrysia</taxon>
        <taxon>Papilionoidea</taxon>
        <taxon>Pieridae</taxon>
        <taxon>Dismorphiinae</taxon>
        <taxon>Leptidea</taxon>
    </lineage>
</organism>
<dbReference type="Proteomes" id="UP000324832">
    <property type="component" value="Unassembled WGS sequence"/>
</dbReference>
<name>A0A5E4R3T4_9NEOP</name>
<evidence type="ECO:0000313" key="2">
    <source>
        <dbReference type="Proteomes" id="UP000324832"/>
    </source>
</evidence>
<evidence type="ECO:0000313" key="1">
    <source>
        <dbReference type="EMBL" id="VVD05297.1"/>
    </source>
</evidence>
<reference evidence="1 2" key="1">
    <citation type="submission" date="2017-07" db="EMBL/GenBank/DDBJ databases">
        <authorList>
            <person name="Talla V."/>
            <person name="Backstrom N."/>
        </authorList>
    </citation>
    <scope>NUCLEOTIDE SEQUENCE [LARGE SCALE GENOMIC DNA]</scope>
</reference>
<sequence length="34" mass="4183">MSDMLEMMYHCIFEGKVPSFWQKGKFDNVFIYFI</sequence>
<keyword evidence="2" id="KW-1185">Reference proteome</keyword>